<name>E9GNC6_DAPPU</name>
<reference evidence="2 3" key="1">
    <citation type="journal article" date="2011" name="Science">
        <title>The ecoresponsive genome of Daphnia pulex.</title>
        <authorList>
            <person name="Colbourne J.K."/>
            <person name="Pfrender M.E."/>
            <person name="Gilbert D."/>
            <person name="Thomas W.K."/>
            <person name="Tucker A."/>
            <person name="Oakley T.H."/>
            <person name="Tokishita S."/>
            <person name="Aerts A."/>
            <person name="Arnold G.J."/>
            <person name="Basu M.K."/>
            <person name="Bauer D.J."/>
            <person name="Caceres C.E."/>
            <person name="Carmel L."/>
            <person name="Casola C."/>
            <person name="Choi J.H."/>
            <person name="Detter J.C."/>
            <person name="Dong Q."/>
            <person name="Dusheyko S."/>
            <person name="Eads B.D."/>
            <person name="Frohlich T."/>
            <person name="Geiler-Samerotte K.A."/>
            <person name="Gerlach D."/>
            <person name="Hatcher P."/>
            <person name="Jogdeo S."/>
            <person name="Krijgsveld J."/>
            <person name="Kriventseva E.V."/>
            <person name="Kultz D."/>
            <person name="Laforsch C."/>
            <person name="Lindquist E."/>
            <person name="Lopez J."/>
            <person name="Manak J.R."/>
            <person name="Muller J."/>
            <person name="Pangilinan J."/>
            <person name="Patwardhan R.P."/>
            <person name="Pitluck S."/>
            <person name="Pritham E.J."/>
            <person name="Rechtsteiner A."/>
            <person name="Rho M."/>
            <person name="Rogozin I.B."/>
            <person name="Sakarya O."/>
            <person name="Salamov A."/>
            <person name="Schaack S."/>
            <person name="Shapiro H."/>
            <person name="Shiga Y."/>
            <person name="Skalitzky C."/>
            <person name="Smith Z."/>
            <person name="Souvorov A."/>
            <person name="Sung W."/>
            <person name="Tang Z."/>
            <person name="Tsuchiya D."/>
            <person name="Tu H."/>
            <person name="Vos H."/>
            <person name="Wang M."/>
            <person name="Wolf Y.I."/>
            <person name="Yamagata H."/>
            <person name="Yamada T."/>
            <person name="Ye Y."/>
            <person name="Shaw J.R."/>
            <person name="Andrews J."/>
            <person name="Crease T.J."/>
            <person name="Tang H."/>
            <person name="Lucas S.M."/>
            <person name="Robertson H.M."/>
            <person name="Bork P."/>
            <person name="Koonin E.V."/>
            <person name="Zdobnov E.M."/>
            <person name="Grigoriev I.V."/>
            <person name="Lynch M."/>
            <person name="Boore J.L."/>
        </authorList>
    </citation>
    <scope>NUCLEOTIDE SEQUENCE [LARGE SCALE GENOMIC DNA]</scope>
</reference>
<organism evidence="2 3">
    <name type="scientific">Daphnia pulex</name>
    <name type="common">Water flea</name>
    <dbReference type="NCBI Taxonomy" id="6669"/>
    <lineage>
        <taxon>Eukaryota</taxon>
        <taxon>Metazoa</taxon>
        <taxon>Ecdysozoa</taxon>
        <taxon>Arthropoda</taxon>
        <taxon>Crustacea</taxon>
        <taxon>Branchiopoda</taxon>
        <taxon>Diplostraca</taxon>
        <taxon>Cladocera</taxon>
        <taxon>Anomopoda</taxon>
        <taxon>Daphniidae</taxon>
        <taxon>Daphnia</taxon>
    </lineage>
</organism>
<dbReference type="AlphaFoldDB" id="E9GNC6"/>
<evidence type="ECO:0000313" key="3">
    <source>
        <dbReference type="Proteomes" id="UP000000305"/>
    </source>
</evidence>
<dbReference type="KEGG" id="dpx:DAPPUDRAFT_104783"/>
<accession>E9GNC6</accession>
<evidence type="ECO:0000256" key="1">
    <source>
        <dbReference type="SAM" id="Phobius"/>
    </source>
</evidence>
<dbReference type="eggNOG" id="KOG4257">
    <property type="taxonomic scope" value="Eukaryota"/>
</dbReference>
<gene>
    <name evidence="2" type="ORF">DAPPUDRAFT_104783</name>
</gene>
<dbReference type="OrthoDB" id="9976756at2759"/>
<keyword evidence="1" id="KW-0472">Membrane</keyword>
<keyword evidence="1" id="KW-0812">Transmembrane</keyword>
<dbReference type="EMBL" id="GL732554">
    <property type="protein sequence ID" value="EFX79007.1"/>
    <property type="molecule type" value="Genomic_DNA"/>
</dbReference>
<keyword evidence="1" id="KW-1133">Transmembrane helix</keyword>
<keyword evidence="3" id="KW-1185">Reference proteome</keyword>
<feature type="transmembrane region" description="Helical" evidence="1">
    <location>
        <begin position="9"/>
        <end position="28"/>
    </location>
</feature>
<dbReference type="HOGENOM" id="CLU_708364_0_0_1"/>
<dbReference type="InParanoid" id="E9GNC6"/>
<dbReference type="PhylomeDB" id="E9GNC6"/>
<protein>
    <submittedName>
        <fullName evidence="2">Uncharacterized protein</fullName>
    </submittedName>
</protein>
<sequence length="390" mass="43500">MQKHRFRRVIGEFSLSFVVYGIINMVLLQPAGESGFAVPFQLRDALEWGFCRLAVQHHTQMCHLPMLSMLPDDCWSYFIGCILSICRLLLPVPASRKITSAYLGSLLQWPRFPNQRPPVVTHSLRQPGGREISGRTGTCKAHDSMKSVGGLMLKCWLNEPSKRRCFREIKETLCEILMEERREGDETMSRKNRRVAAISWSSTGSAGNGVDLPPPKPSRYRPLTLALVEVPAMAPNSEVLAQLIRDNETRADAGHYTSPASAFNRFTVEFSYTSSSNSNPASPQHKCKIKGRKNQPVYANIMMADTTPPSAEIAAAAVATNPAPYRDVRISACRVEQQCTPPHLVGVCMEPNEPSHEPHMEQERKIGSCANSNGSRERIVAGWAKKRAIW</sequence>
<dbReference type="Proteomes" id="UP000000305">
    <property type="component" value="Unassembled WGS sequence"/>
</dbReference>
<evidence type="ECO:0000313" key="2">
    <source>
        <dbReference type="EMBL" id="EFX79007.1"/>
    </source>
</evidence>
<proteinExistence type="predicted"/>